<organism evidence="6 7">
    <name type="scientific">Hymenobacter ginsengisoli</name>
    <dbReference type="NCBI Taxonomy" id="1051626"/>
    <lineage>
        <taxon>Bacteria</taxon>
        <taxon>Pseudomonadati</taxon>
        <taxon>Bacteroidota</taxon>
        <taxon>Cytophagia</taxon>
        <taxon>Cytophagales</taxon>
        <taxon>Hymenobacteraceae</taxon>
        <taxon>Hymenobacter</taxon>
    </lineage>
</organism>
<dbReference type="InterPro" id="IPR043146">
    <property type="entry name" value="Penicillin_amidase_N_B-knob"/>
</dbReference>
<sequence length="736" mass="82298">MRKLSVFLLLLATAEASAQAFTPAEMARWQRQAQRVSIVRDTWGVPHITGKTDADAVFGVLYTQCEDDFARVEDNYLTALGRQAEVQGEAALYEDLRQRLFLDSARAVGIYQRSPRWMKDLLHAFADGANYYLATHPTVRPKLLHRFQPWMPLLFSEGSIGGNVSVVPLDRLKAFYSQPKKTSWQAPFPKADPLRADDEPVGSNGFAIGASKSASGHPLLLINPHTSFYFRSEVQMTSQQGLNAYGAVTWGQFFIYQGFNEKCGWMHTSSQADSMDEYLETVSEQDGKYVYQYDGKQLALPTDTLTLFFTRDGQRHKRRFTTYRTPHGPVVGQQGDKWVTVKMMDTPLEALEQSYLRTKAKDYASFREVMRLNGNASNNTVFADNSGNIAYWHGNFMPRRPAGHDWNQPVDGSTKATEWQGLHKVEELVQVKNPASGFIQNCNSTPYTVSGPGSSPERLSYPPYMAPDAENYRGINAVRVLSRKKAFTLDTLIAAADDPHLAGFEELLPALFNDYQLTIDAPGGTAPEGTAAAIEVLRGWNLNYSAISTAQTLAIYWAERLQRLARTRLPAGQTLSYIPFTQFVITHTSPEEKLTALAETQAELKRDFGSWQVPWGEVNRYQRLTGKINETFDDTQPSRPVAFTSSAWGSLAAFGAHTWPGTKKRYGYVGNSFVAVVEFGPRVVARSVVTGGASSQPASPHFTDQAPLYCEGKFKDVWFYPEDVQKHVEKSYHPGQ</sequence>
<dbReference type="Pfam" id="PF01804">
    <property type="entry name" value="Penicil_amidase"/>
    <property type="match status" value="1"/>
</dbReference>
<comment type="similarity">
    <text evidence="1">Belongs to the peptidase S45 family.</text>
</comment>
<dbReference type="Gene3D" id="1.10.439.10">
    <property type="entry name" value="Penicillin Amidohydrolase, domain 1"/>
    <property type="match status" value="1"/>
</dbReference>
<reference evidence="7" key="1">
    <citation type="journal article" date="2019" name="Int. J. Syst. Evol. Microbiol.">
        <title>The Global Catalogue of Microorganisms (GCM) 10K type strain sequencing project: providing services to taxonomists for standard genome sequencing and annotation.</title>
        <authorList>
            <consortium name="The Broad Institute Genomics Platform"/>
            <consortium name="The Broad Institute Genome Sequencing Center for Infectious Disease"/>
            <person name="Wu L."/>
            <person name="Ma J."/>
        </authorList>
    </citation>
    <scope>NUCLEOTIDE SEQUENCE [LARGE SCALE GENOMIC DNA]</scope>
    <source>
        <strain evidence="7">JCM 17841</strain>
    </source>
</reference>
<dbReference type="InterPro" id="IPR023343">
    <property type="entry name" value="Penicillin_amidase_dom1"/>
</dbReference>
<dbReference type="InterPro" id="IPR043147">
    <property type="entry name" value="Penicillin_amidase_A-knob"/>
</dbReference>
<dbReference type="Gene3D" id="3.60.20.10">
    <property type="entry name" value="Glutamine Phosphoribosylpyrophosphate, subunit 1, domain 1"/>
    <property type="match status" value="1"/>
</dbReference>
<evidence type="ECO:0000256" key="5">
    <source>
        <dbReference type="SAM" id="SignalP"/>
    </source>
</evidence>
<dbReference type="PANTHER" id="PTHR34218:SF3">
    <property type="entry name" value="ACYL-HOMOSERINE LACTONE ACYLASE PVDQ"/>
    <property type="match status" value="1"/>
</dbReference>
<evidence type="ECO:0000256" key="2">
    <source>
        <dbReference type="ARBA" id="ARBA00022729"/>
    </source>
</evidence>
<keyword evidence="2 5" id="KW-0732">Signal</keyword>
<dbReference type="InterPro" id="IPR002692">
    <property type="entry name" value="S45"/>
</dbReference>
<dbReference type="RefSeq" id="WP_208133186.1">
    <property type="nucleotide sequence ID" value="NZ_BAABGQ010000008.1"/>
</dbReference>
<dbReference type="PANTHER" id="PTHR34218">
    <property type="entry name" value="PEPTIDASE S45 PENICILLIN AMIDASE"/>
    <property type="match status" value="1"/>
</dbReference>
<keyword evidence="3" id="KW-0378">Hydrolase</keyword>
<comment type="caution">
    <text evidence="6">The sequence shown here is derived from an EMBL/GenBank/DDBJ whole genome shotgun (WGS) entry which is preliminary data.</text>
</comment>
<evidence type="ECO:0000256" key="4">
    <source>
        <dbReference type="ARBA" id="ARBA00023145"/>
    </source>
</evidence>
<evidence type="ECO:0000256" key="3">
    <source>
        <dbReference type="ARBA" id="ARBA00022801"/>
    </source>
</evidence>
<proteinExistence type="inferred from homology"/>
<evidence type="ECO:0000313" key="7">
    <source>
        <dbReference type="Proteomes" id="UP001501243"/>
    </source>
</evidence>
<name>A0ABP8QP19_9BACT</name>
<dbReference type="PIRSF" id="PIRSF001227">
    <property type="entry name" value="Pen_acylase"/>
    <property type="match status" value="1"/>
</dbReference>
<dbReference type="SUPFAM" id="SSF56235">
    <property type="entry name" value="N-terminal nucleophile aminohydrolases (Ntn hydrolases)"/>
    <property type="match status" value="1"/>
</dbReference>
<accession>A0ABP8QP19</accession>
<evidence type="ECO:0000256" key="1">
    <source>
        <dbReference type="ARBA" id="ARBA00006586"/>
    </source>
</evidence>
<feature type="chain" id="PRO_5045237411" evidence="5">
    <location>
        <begin position="19"/>
        <end position="736"/>
    </location>
</feature>
<protein>
    <submittedName>
        <fullName evidence="6">Penicillin acylase family protein</fullName>
    </submittedName>
</protein>
<feature type="signal peptide" evidence="5">
    <location>
        <begin position="1"/>
        <end position="18"/>
    </location>
</feature>
<dbReference type="Gene3D" id="2.30.120.10">
    <property type="match status" value="1"/>
</dbReference>
<dbReference type="InterPro" id="IPR014395">
    <property type="entry name" value="Pen/GL7ACA/AHL_acylase"/>
</dbReference>
<keyword evidence="4" id="KW-0865">Zymogen</keyword>
<dbReference type="Proteomes" id="UP001501243">
    <property type="component" value="Unassembled WGS sequence"/>
</dbReference>
<dbReference type="InterPro" id="IPR029055">
    <property type="entry name" value="Ntn_hydrolases_N"/>
</dbReference>
<gene>
    <name evidence="6" type="ORF">GCM10023172_30330</name>
</gene>
<evidence type="ECO:0000313" key="6">
    <source>
        <dbReference type="EMBL" id="GAA4504296.1"/>
    </source>
</evidence>
<dbReference type="Gene3D" id="1.10.1400.10">
    <property type="match status" value="1"/>
</dbReference>
<keyword evidence="7" id="KW-1185">Reference proteome</keyword>
<dbReference type="EMBL" id="BAABGQ010000008">
    <property type="protein sequence ID" value="GAA4504296.1"/>
    <property type="molecule type" value="Genomic_DNA"/>
</dbReference>